<dbReference type="CDD" id="cd02513">
    <property type="entry name" value="CMP-NeuAc_Synthase"/>
    <property type="match status" value="1"/>
</dbReference>
<reference evidence="1" key="1">
    <citation type="submission" date="2018-05" db="EMBL/GenBank/DDBJ databases">
        <authorList>
            <person name="Lanie J.A."/>
            <person name="Ng W.-L."/>
            <person name="Kazmierczak K.M."/>
            <person name="Andrzejewski T.M."/>
            <person name="Davidsen T.M."/>
            <person name="Wayne K.J."/>
            <person name="Tettelin H."/>
            <person name="Glass J.I."/>
            <person name="Rusch D."/>
            <person name="Podicherti R."/>
            <person name="Tsui H.-C.T."/>
            <person name="Winkler M.E."/>
        </authorList>
    </citation>
    <scope>NUCLEOTIDE SEQUENCE</scope>
</reference>
<dbReference type="InterPro" id="IPR003329">
    <property type="entry name" value="Cytidylyl_trans"/>
</dbReference>
<accession>A0A382G682</accession>
<gene>
    <name evidence="1" type="ORF">METZ01_LOCUS223129</name>
</gene>
<dbReference type="SUPFAM" id="SSF53448">
    <property type="entry name" value="Nucleotide-diphospho-sugar transferases"/>
    <property type="match status" value="1"/>
</dbReference>
<proteinExistence type="predicted"/>
<sequence>MKPVCIIPARGGSKGVRKKNIRKIGGKPLIAYTIEKSIQSKIFSHVVVSTEDKEIALIAKRYGAEVPFMRPKSLATDAATSDDVLVHTINQLFKIGYNFDVMVFRDCTVPFIRNSDIKKSISLLKRKKSNLVIGVYDQHLNPYYNIVEITKNNHLRLCRQLTSRPTSRQKAPKVFQMNGLHTYDVKKFLFPKRKVRTEISKAIPLEIPIETGIMIDTEFEFQLVKLIIENKYQLK</sequence>
<name>A0A382G682_9ZZZZ</name>
<dbReference type="GO" id="GO:0008781">
    <property type="term" value="F:N-acylneuraminate cytidylyltransferase activity"/>
    <property type="evidence" value="ECO:0007669"/>
    <property type="project" value="TreeGrafter"/>
</dbReference>
<dbReference type="EMBL" id="UINC01053582">
    <property type="protein sequence ID" value="SVB70275.1"/>
    <property type="molecule type" value="Genomic_DNA"/>
</dbReference>
<protein>
    <recommendedName>
        <fullName evidence="2">N-acylneuraminate cytidylyltransferase</fullName>
    </recommendedName>
</protein>
<dbReference type="PANTHER" id="PTHR21485:SF6">
    <property type="entry name" value="N-ACYLNEURAMINATE CYTIDYLYLTRANSFERASE-RELATED"/>
    <property type="match status" value="1"/>
</dbReference>
<evidence type="ECO:0000313" key="1">
    <source>
        <dbReference type="EMBL" id="SVB70275.1"/>
    </source>
</evidence>
<dbReference type="InterPro" id="IPR050793">
    <property type="entry name" value="CMP-NeuNAc_synthase"/>
</dbReference>
<dbReference type="PANTHER" id="PTHR21485">
    <property type="entry name" value="HAD SUPERFAMILY MEMBERS CMAS AND KDSC"/>
    <property type="match status" value="1"/>
</dbReference>
<evidence type="ECO:0008006" key="2">
    <source>
        <dbReference type="Google" id="ProtNLM"/>
    </source>
</evidence>
<dbReference type="Pfam" id="PF02348">
    <property type="entry name" value="CTP_transf_3"/>
    <property type="match status" value="1"/>
</dbReference>
<dbReference type="AlphaFoldDB" id="A0A382G682"/>
<dbReference type="InterPro" id="IPR029044">
    <property type="entry name" value="Nucleotide-diphossugar_trans"/>
</dbReference>
<organism evidence="1">
    <name type="scientific">marine metagenome</name>
    <dbReference type="NCBI Taxonomy" id="408172"/>
    <lineage>
        <taxon>unclassified sequences</taxon>
        <taxon>metagenomes</taxon>
        <taxon>ecological metagenomes</taxon>
    </lineage>
</organism>
<dbReference type="Gene3D" id="3.90.550.10">
    <property type="entry name" value="Spore Coat Polysaccharide Biosynthesis Protein SpsA, Chain A"/>
    <property type="match status" value="1"/>
</dbReference>